<dbReference type="InterPro" id="IPR014721">
    <property type="entry name" value="Ribsml_uS5_D2-typ_fold_subgr"/>
</dbReference>
<evidence type="ECO:0000256" key="2">
    <source>
        <dbReference type="ARBA" id="ARBA00005251"/>
    </source>
</evidence>
<feature type="transmembrane region" description="Helical" evidence="5">
    <location>
        <begin position="58"/>
        <end position="79"/>
    </location>
</feature>
<dbReference type="GO" id="GO:0015935">
    <property type="term" value="C:small ribosomal subunit"/>
    <property type="evidence" value="ECO:0007669"/>
    <property type="project" value="TreeGrafter"/>
</dbReference>
<keyword evidence="5" id="KW-1133">Transmembrane helix</keyword>
<dbReference type="InterPro" id="IPR000754">
    <property type="entry name" value="Ribosomal_uS9"/>
</dbReference>
<comment type="similarity">
    <text evidence="2">Belongs to the universal ribosomal protein uS9 family.</text>
</comment>
<keyword evidence="3 6" id="KW-0689">Ribosomal protein</keyword>
<protein>
    <submittedName>
        <fullName evidence="6">Ribosomal protein S9</fullName>
    </submittedName>
</protein>
<dbReference type="GO" id="GO:0006412">
    <property type="term" value="P:translation"/>
    <property type="evidence" value="ECO:0007669"/>
    <property type="project" value="InterPro"/>
</dbReference>
<evidence type="ECO:0000256" key="4">
    <source>
        <dbReference type="ARBA" id="ARBA00023274"/>
    </source>
</evidence>
<keyword evidence="6" id="KW-0934">Plastid</keyword>
<comment type="subcellular location">
    <subcellularLocation>
        <location evidence="1">Plastid</location>
    </subcellularLocation>
</comment>
<proteinExistence type="inferred from homology"/>
<evidence type="ECO:0000256" key="1">
    <source>
        <dbReference type="ARBA" id="ARBA00004474"/>
    </source>
</evidence>
<sequence length="137" mass="15809">MLTLNFPILNTLYTITTRKNACAQINIKKGTGALFINKKFGSSYFLQNNALLKRLNNLLISTPFFINYNIFIIVIGGGLESQFESIFFGLLQILIKVKIFTKHLLKKLGIRLTDYRIKERKKYGLKKARKASQFSKR</sequence>
<dbReference type="EMBL" id="LC580440">
    <property type="protein sequence ID" value="BCL05879.1"/>
    <property type="molecule type" value="Genomic_DNA"/>
</dbReference>
<keyword evidence="4" id="KW-0687">Ribonucleoprotein</keyword>
<dbReference type="GO" id="GO:0003735">
    <property type="term" value="F:structural constituent of ribosome"/>
    <property type="evidence" value="ECO:0007669"/>
    <property type="project" value="InterPro"/>
</dbReference>
<dbReference type="GO" id="GO:0009536">
    <property type="term" value="C:plastid"/>
    <property type="evidence" value="ECO:0007669"/>
    <property type="project" value="UniProtKB-SubCell"/>
</dbReference>
<organism evidence="6">
    <name type="scientific">Pteridomonas sp. YPF1301</name>
    <dbReference type="NCBI Taxonomy" id="2766739"/>
    <lineage>
        <taxon>Eukaryota</taxon>
        <taxon>Sar</taxon>
        <taxon>Stramenopiles</taxon>
        <taxon>Ochrophyta</taxon>
        <taxon>Dictyochophyceae</taxon>
        <taxon>Pedinellales</taxon>
        <taxon>Pteridomonas</taxon>
    </lineage>
</organism>
<dbReference type="PANTHER" id="PTHR21569:SF1">
    <property type="entry name" value="SMALL RIBOSOMAL SUBUNIT PROTEIN US9M"/>
    <property type="match status" value="1"/>
</dbReference>
<geneLocation type="plastid" evidence="6"/>
<keyword evidence="5" id="KW-0812">Transmembrane</keyword>
<dbReference type="GO" id="GO:0003723">
    <property type="term" value="F:RNA binding"/>
    <property type="evidence" value="ECO:0007669"/>
    <property type="project" value="TreeGrafter"/>
</dbReference>
<evidence type="ECO:0000313" key="6">
    <source>
        <dbReference type="EMBL" id="BCL05879.1"/>
    </source>
</evidence>
<dbReference type="InterPro" id="IPR020568">
    <property type="entry name" value="Ribosomal_Su5_D2-typ_SF"/>
</dbReference>
<dbReference type="PANTHER" id="PTHR21569">
    <property type="entry name" value="RIBOSOMAL PROTEIN S9"/>
    <property type="match status" value="1"/>
</dbReference>
<reference evidence="6" key="1">
    <citation type="submission" date="2020-09" db="EMBL/GenBank/DDBJ databases">
        <title>Highly reduced plastid genomes of the non-photosynthetic dictyochophyceans Pteridomonas spp. (Ochrophyta, SAR).</title>
        <authorList>
            <person name="Kayama M."/>
            <person name="Kamikawa R."/>
        </authorList>
    </citation>
    <scope>NUCLEOTIDE SEQUENCE</scope>
    <source>
        <strain evidence="6">YPF1301</strain>
    </source>
</reference>
<evidence type="ECO:0000256" key="5">
    <source>
        <dbReference type="SAM" id="Phobius"/>
    </source>
</evidence>
<keyword evidence="5" id="KW-0472">Membrane</keyword>
<accession>A0A7G1MPM8</accession>
<gene>
    <name evidence="6" type="primary">rps9</name>
</gene>
<name>A0A7G1MPM8_9STRA</name>
<dbReference type="Pfam" id="PF00380">
    <property type="entry name" value="Ribosomal_S9"/>
    <property type="match status" value="1"/>
</dbReference>
<evidence type="ECO:0000256" key="3">
    <source>
        <dbReference type="ARBA" id="ARBA00022980"/>
    </source>
</evidence>
<dbReference type="SUPFAM" id="SSF54211">
    <property type="entry name" value="Ribosomal protein S5 domain 2-like"/>
    <property type="match status" value="1"/>
</dbReference>
<dbReference type="AlphaFoldDB" id="A0A7G1MPM8"/>
<dbReference type="Gene3D" id="3.30.230.10">
    <property type="match status" value="1"/>
</dbReference>